<dbReference type="Proteomes" id="UP000276417">
    <property type="component" value="Chromosome 1"/>
</dbReference>
<name>A0A3G8YPQ8_9DEIO</name>
<proteinExistence type="predicted"/>
<dbReference type="AlphaFoldDB" id="A0A3G8YPQ8"/>
<dbReference type="RefSeq" id="WP_124872510.1">
    <property type="nucleotide sequence ID" value="NZ_CP034183.1"/>
</dbReference>
<protein>
    <submittedName>
        <fullName evidence="1">Uncharacterized protein</fullName>
    </submittedName>
</protein>
<evidence type="ECO:0000313" key="2">
    <source>
        <dbReference type="Proteomes" id="UP000276417"/>
    </source>
</evidence>
<accession>A0A3G8YPQ8</accession>
<dbReference type="KEGG" id="dph:EHF33_13405"/>
<gene>
    <name evidence="1" type="ORF">EHF33_13405</name>
</gene>
<dbReference type="EMBL" id="CP034183">
    <property type="protein sequence ID" value="AZI43621.1"/>
    <property type="molecule type" value="Genomic_DNA"/>
</dbReference>
<evidence type="ECO:0000313" key="1">
    <source>
        <dbReference type="EMBL" id="AZI43621.1"/>
    </source>
</evidence>
<organism evidence="1 2">
    <name type="scientific">Deinococcus psychrotolerans</name>
    <dbReference type="NCBI Taxonomy" id="2489213"/>
    <lineage>
        <taxon>Bacteria</taxon>
        <taxon>Thermotogati</taxon>
        <taxon>Deinococcota</taxon>
        <taxon>Deinococci</taxon>
        <taxon>Deinococcales</taxon>
        <taxon>Deinococcaceae</taxon>
        <taxon>Deinococcus</taxon>
    </lineage>
</organism>
<sequence>MARSSRKPGKLGKERPHPIRATSMWRVDQVFLSRKGQRVEVIASLVNDQGGLRNLSTIAPTDDPAEAVRHAARHIAGMGNVYEARNARVRWTRAQSVTAQDELIRDLDLEDEFLDSFLETLDVIRDQMS</sequence>
<keyword evidence="2" id="KW-1185">Reference proteome</keyword>
<dbReference type="OrthoDB" id="69407at2"/>
<reference evidence="1 2" key="1">
    <citation type="submission" date="2018-11" db="EMBL/GenBank/DDBJ databases">
        <title>Deinococcus shelandsis sp. nov., isolated from South Shetland Islands soil of Antarctica.</title>
        <authorList>
            <person name="Tian J."/>
        </authorList>
    </citation>
    <scope>NUCLEOTIDE SEQUENCE [LARGE SCALE GENOMIC DNA]</scope>
    <source>
        <strain evidence="1 2">S14-83T</strain>
    </source>
</reference>